<evidence type="ECO:0000256" key="4">
    <source>
        <dbReference type="ARBA" id="ARBA00022475"/>
    </source>
</evidence>
<dbReference type="Pfam" id="PF25944">
    <property type="entry name" value="Beta-barrel_RND"/>
    <property type="match status" value="1"/>
</dbReference>
<evidence type="ECO:0000256" key="5">
    <source>
        <dbReference type="ARBA" id="ARBA00022519"/>
    </source>
</evidence>
<keyword evidence="7" id="KW-0812">Transmembrane</keyword>
<keyword evidence="5" id="KW-0997">Cell inner membrane</keyword>
<feature type="domain" description="Multidrug resistance protein MdtA-like alpha-helical hairpin" evidence="8">
    <location>
        <begin position="125"/>
        <end position="194"/>
    </location>
</feature>
<dbReference type="NCBIfam" id="TIGR01730">
    <property type="entry name" value="RND_mfp"/>
    <property type="match status" value="1"/>
</dbReference>
<evidence type="ECO:0000259" key="10">
    <source>
        <dbReference type="Pfam" id="PF25944"/>
    </source>
</evidence>
<evidence type="ECO:0000313" key="13">
    <source>
        <dbReference type="Proteomes" id="UP001499951"/>
    </source>
</evidence>
<feature type="domain" description="Multidrug resistance protein MdtA-like C-terminal permuted SH3" evidence="11">
    <location>
        <begin position="320"/>
        <end position="375"/>
    </location>
</feature>
<dbReference type="PANTHER" id="PTHR30469">
    <property type="entry name" value="MULTIDRUG RESISTANCE PROTEIN MDTA"/>
    <property type="match status" value="1"/>
</dbReference>
<evidence type="ECO:0000256" key="1">
    <source>
        <dbReference type="ARBA" id="ARBA00004236"/>
    </source>
</evidence>
<keyword evidence="3" id="KW-0813">Transport</keyword>
<accession>A0ABP3PXV2</accession>
<keyword evidence="13" id="KW-1185">Reference proteome</keyword>
<comment type="subcellular location">
    <subcellularLocation>
        <location evidence="1">Cell membrane</location>
    </subcellularLocation>
</comment>
<dbReference type="Gene3D" id="1.10.287.470">
    <property type="entry name" value="Helix hairpin bin"/>
    <property type="match status" value="1"/>
</dbReference>
<dbReference type="EMBL" id="BAAADD010000007">
    <property type="protein sequence ID" value="GAA0577927.1"/>
    <property type="molecule type" value="Genomic_DNA"/>
</dbReference>
<comment type="similarity">
    <text evidence="2">Belongs to the membrane fusion protein (MFP) (TC 8.A.1) family.</text>
</comment>
<evidence type="ECO:0000259" key="11">
    <source>
        <dbReference type="Pfam" id="PF25967"/>
    </source>
</evidence>
<keyword evidence="4" id="KW-1003">Cell membrane</keyword>
<proteinExistence type="inferred from homology"/>
<keyword evidence="6 7" id="KW-0472">Membrane</keyword>
<dbReference type="Gene3D" id="2.40.30.170">
    <property type="match status" value="1"/>
</dbReference>
<feature type="domain" description="Multidrug resistance protein MdtA-like barrel-sandwich hybrid" evidence="9">
    <location>
        <begin position="85"/>
        <end position="226"/>
    </location>
</feature>
<dbReference type="Pfam" id="PF25917">
    <property type="entry name" value="BSH_RND"/>
    <property type="match status" value="1"/>
</dbReference>
<evidence type="ECO:0000256" key="3">
    <source>
        <dbReference type="ARBA" id="ARBA00022448"/>
    </source>
</evidence>
<sequence length="395" mass="42313">MNMRYPNSFEGLASQVEGRFRRLNLRKTGIAVGALAVLAVAWFLIAGTGSKEKGRPPPVVVTQPATVKNVTVVEHAVGTVVANATVQVTAQVTGQLVKAAFQEGQIVKKGDLLFVIDPRPFQAALDQARATLAKDEAQRISAVATQKRYEALFAQNAISSQQHDTAIATAKSASATVDADRAQVETARINLGYTQIRAPVDGKTGPILIQPGNLVSANGSSPLVVLTQIEPVKVSFALPQSDLAAIQARDRAGKLLALLDTHDPKAPKRSAKVDFVSNQINNATGTIELRAYFDNKDHTLVPGQQVDVDVTLNDLPKTTVVPREAINEGPNGRYVFVVTKEQTAEMRPVAVLYDEGTHFMAVKGVKPKERVITEGQLRVVPGAKVSTGKGRVKKP</sequence>
<dbReference type="Proteomes" id="UP001499951">
    <property type="component" value="Unassembled WGS sequence"/>
</dbReference>
<dbReference type="RefSeq" id="WP_166936096.1">
    <property type="nucleotide sequence ID" value="NZ_BAAADD010000007.1"/>
</dbReference>
<dbReference type="InterPro" id="IPR058624">
    <property type="entry name" value="MdtA-like_HH"/>
</dbReference>
<dbReference type="InterPro" id="IPR058625">
    <property type="entry name" value="MdtA-like_BSH"/>
</dbReference>
<reference evidence="13" key="1">
    <citation type="journal article" date="2019" name="Int. J. Syst. Evol. Microbiol.">
        <title>The Global Catalogue of Microorganisms (GCM) 10K type strain sequencing project: providing services to taxonomists for standard genome sequencing and annotation.</title>
        <authorList>
            <consortium name="The Broad Institute Genomics Platform"/>
            <consortium name="The Broad Institute Genome Sequencing Center for Infectious Disease"/>
            <person name="Wu L."/>
            <person name="Ma J."/>
        </authorList>
    </citation>
    <scope>NUCLEOTIDE SEQUENCE [LARGE SCALE GENOMIC DNA]</scope>
    <source>
        <strain evidence="13">JCM 15089</strain>
    </source>
</reference>
<comment type="caution">
    <text evidence="12">The sequence shown here is derived from an EMBL/GenBank/DDBJ whole genome shotgun (WGS) entry which is preliminary data.</text>
</comment>
<evidence type="ECO:0000256" key="6">
    <source>
        <dbReference type="ARBA" id="ARBA00023136"/>
    </source>
</evidence>
<dbReference type="Pfam" id="PF25876">
    <property type="entry name" value="HH_MFP_RND"/>
    <property type="match status" value="1"/>
</dbReference>
<gene>
    <name evidence="12" type="ORF">GCM10008942_28530</name>
</gene>
<dbReference type="Gene3D" id="2.40.420.20">
    <property type="match status" value="1"/>
</dbReference>
<dbReference type="InterPro" id="IPR058626">
    <property type="entry name" value="MdtA-like_b-barrel"/>
</dbReference>
<organism evidence="12 13">
    <name type="scientific">Rhizomicrobium electricum</name>
    <dbReference type="NCBI Taxonomy" id="480070"/>
    <lineage>
        <taxon>Bacteria</taxon>
        <taxon>Pseudomonadati</taxon>
        <taxon>Pseudomonadota</taxon>
        <taxon>Alphaproteobacteria</taxon>
        <taxon>Micropepsales</taxon>
        <taxon>Micropepsaceae</taxon>
        <taxon>Rhizomicrobium</taxon>
    </lineage>
</organism>
<dbReference type="PANTHER" id="PTHR30469:SF36">
    <property type="entry name" value="BLL3903 PROTEIN"/>
    <property type="match status" value="1"/>
</dbReference>
<name>A0ABP3PXV2_9PROT</name>
<evidence type="ECO:0000256" key="7">
    <source>
        <dbReference type="SAM" id="Phobius"/>
    </source>
</evidence>
<dbReference type="InterPro" id="IPR006143">
    <property type="entry name" value="RND_pump_MFP"/>
</dbReference>
<dbReference type="Pfam" id="PF25967">
    <property type="entry name" value="RND-MFP_C"/>
    <property type="match status" value="1"/>
</dbReference>
<feature type="transmembrane region" description="Helical" evidence="7">
    <location>
        <begin position="29"/>
        <end position="49"/>
    </location>
</feature>
<evidence type="ECO:0000259" key="9">
    <source>
        <dbReference type="Pfam" id="PF25917"/>
    </source>
</evidence>
<dbReference type="InterPro" id="IPR058627">
    <property type="entry name" value="MdtA-like_C"/>
</dbReference>
<evidence type="ECO:0000313" key="12">
    <source>
        <dbReference type="EMBL" id="GAA0577927.1"/>
    </source>
</evidence>
<evidence type="ECO:0000256" key="2">
    <source>
        <dbReference type="ARBA" id="ARBA00009477"/>
    </source>
</evidence>
<keyword evidence="7" id="KW-1133">Transmembrane helix</keyword>
<evidence type="ECO:0000259" key="8">
    <source>
        <dbReference type="Pfam" id="PF25876"/>
    </source>
</evidence>
<protein>
    <submittedName>
        <fullName evidence="12">Efflux RND transporter periplasmic adaptor subunit</fullName>
    </submittedName>
</protein>
<feature type="domain" description="Multidrug resistance protein MdtA-like beta-barrel" evidence="10">
    <location>
        <begin position="231"/>
        <end position="312"/>
    </location>
</feature>
<dbReference type="SUPFAM" id="SSF111369">
    <property type="entry name" value="HlyD-like secretion proteins"/>
    <property type="match status" value="1"/>
</dbReference>
<dbReference type="Gene3D" id="2.40.50.100">
    <property type="match status" value="1"/>
</dbReference>